<dbReference type="AlphaFoldDB" id="A0A1G4BQY5"/>
<dbReference type="RefSeq" id="XP_022480978.1">
    <property type="nucleotide sequence ID" value="XM_022612361.1"/>
</dbReference>
<feature type="region of interest" description="Disordered" evidence="1">
    <location>
        <begin position="1"/>
        <end position="117"/>
    </location>
</feature>
<evidence type="ECO:0000313" key="2">
    <source>
        <dbReference type="EMBL" id="OHF03842.1"/>
    </source>
</evidence>
<reference evidence="2 3" key="1">
    <citation type="submission" date="2016-09" db="EMBL/GenBank/DDBJ databases">
        <authorList>
            <person name="Capua I."/>
            <person name="De Benedictis P."/>
            <person name="Joannis T."/>
            <person name="Lombin L.H."/>
            <person name="Cattoli G."/>
        </authorList>
    </citation>
    <scope>NUCLEOTIDE SEQUENCE [LARGE SCALE GENOMIC DNA]</scope>
    <source>
        <strain evidence="2 3">IMI 309357</strain>
    </source>
</reference>
<dbReference type="Proteomes" id="UP000176998">
    <property type="component" value="Unassembled WGS sequence"/>
</dbReference>
<feature type="compositionally biased region" description="Basic residues" evidence="1">
    <location>
        <begin position="90"/>
        <end position="110"/>
    </location>
</feature>
<name>A0A1G4BQY5_9PEZI</name>
<keyword evidence="3" id="KW-1185">Reference proteome</keyword>
<sequence length="117" mass="12183">MAAVRNVHVTVTLTGTTDPDMTSSEPHKGTASPKSGYGSSGRSHRRDSASSKINGCPPVDEVEETVPPSTSGSPPRSNKSSKSSASINSSKRHKASSGKSSKKSRKSVRAKKSDADE</sequence>
<feature type="compositionally biased region" description="Polar residues" evidence="1">
    <location>
        <begin position="9"/>
        <end position="24"/>
    </location>
</feature>
<evidence type="ECO:0000256" key="1">
    <source>
        <dbReference type="SAM" id="MobiDB-lite"/>
    </source>
</evidence>
<gene>
    <name evidence="2" type="ORF">CORC01_00704</name>
</gene>
<proteinExistence type="predicted"/>
<organism evidence="2 3">
    <name type="scientific">Colletotrichum orchidophilum</name>
    <dbReference type="NCBI Taxonomy" id="1209926"/>
    <lineage>
        <taxon>Eukaryota</taxon>
        <taxon>Fungi</taxon>
        <taxon>Dikarya</taxon>
        <taxon>Ascomycota</taxon>
        <taxon>Pezizomycotina</taxon>
        <taxon>Sordariomycetes</taxon>
        <taxon>Hypocreomycetidae</taxon>
        <taxon>Glomerellales</taxon>
        <taxon>Glomerellaceae</taxon>
        <taxon>Colletotrichum</taxon>
    </lineage>
</organism>
<protein>
    <submittedName>
        <fullName evidence="2">Uncharacterized protein</fullName>
    </submittedName>
</protein>
<dbReference type="GeneID" id="34553871"/>
<accession>A0A1G4BQY5</accession>
<dbReference type="EMBL" id="MJBS01000004">
    <property type="protein sequence ID" value="OHF03842.1"/>
    <property type="molecule type" value="Genomic_DNA"/>
</dbReference>
<comment type="caution">
    <text evidence="2">The sequence shown here is derived from an EMBL/GenBank/DDBJ whole genome shotgun (WGS) entry which is preliminary data.</text>
</comment>
<feature type="compositionally biased region" description="Low complexity" evidence="1">
    <location>
        <begin position="65"/>
        <end position="89"/>
    </location>
</feature>
<evidence type="ECO:0000313" key="3">
    <source>
        <dbReference type="Proteomes" id="UP000176998"/>
    </source>
</evidence>